<feature type="compositionally biased region" description="Acidic residues" evidence="1">
    <location>
        <begin position="923"/>
        <end position="945"/>
    </location>
</feature>
<feature type="compositionally biased region" description="Pro residues" evidence="1">
    <location>
        <begin position="348"/>
        <end position="363"/>
    </location>
</feature>
<feature type="region of interest" description="Disordered" evidence="1">
    <location>
        <begin position="1015"/>
        <end position="1068"/>
    </location>
</feature>
<feature type="compositionally biased region" description="Basic and acidic residues" evidence="1">
    <location>
        <begin position="371"/>
        <end position="387"/>
    </location>
</feature>
<feature type="compositionally biased region" description="Acidic residues" evidence="1">
    <location>
        <begin position="645"/>
        <end position="654"/>
    </location>
</feature>
<accession>A0A1C7M200</accession>
<dbReference type="OMA" id="HARWAVE"/>
<organism evidence="2 3">
    <name type="scientific">Grifola frondosa</name>
    <name type="common">Maitake</name>
    <name type="synonym">Polyporus frondosus</name>
    <dbReference type="NCBI Taxonomy" id="5627"/>
    <lineage>
        <taxon>Eukaryota</taxon>
        <taxon>Fungi</taxon>
        <taxon>Dikarya</taxon>
        <taxon>Basidiomycota</taxon>
        <taxon>Agaricomycotina</taxon>
        <taxon>Agaricomycetes</taxon>
        <taxon>Polyporales</taxon>
        <taxon>Grifolaceae</taxon>
        <taxon>Grifola</taxon>
    </lineage>
</organism>
<proteinExistence type="predicted"/>
<feature type="compositionally biased region" description="Basic residues" evidence="1">
    <location>
        <begin position="716"/>
        <end position="728"/>
    </location>
</feature>
<feature type="compositionally biased region" description="Basic and acidic residues" evidence="1">
    <location>
        <begin position="705"/>
        <end position="715"/>
    </location>
</feature>
<evidence type="ECO:0000313" key="2">
    <source>
        <dbReference type="EMBL" id="OBZ70487.1"/>
    </source>
</evidence>
<dbReference type="AlphaFoldDB" id="A0A1C7M200"/>
<feature type="region of interest" description="Disordered" evidence="1">
    <location>
        <begin position="302"/>
        <end position="387"/>
    </location>
</feature>
<feature type="compositionally biased region" description="Polar residues" evidence="1">
    <location>
        <begin position="1053"/>
        <end position="1068"/>
    </location>
</feature>
<feature type="compositionally biased region" description="Pro residues" evidence="1">
    <location>
        <begin position="22"/>
        <end position="33"/>
    </location>
</feature>
<feature type="compositionally biased region" description="Pro residues" evidence="1">
    <location>
        <begin position="842"/>
        <end position="865"/>
    </location>
</feature>
<feature type="compositionally biased region" description="Polar residues" evidence="1">
    <location>
        <begin position="1022"/>
        <end position="1038"/>
    </location>
</feature>
<feature type="region of interest" description="Disordered" evidence="1">
    <location>
        <begin position="482"/>
        <end position="509"/>
    </location>
</feature>
<feature type="region of interest" description="Disordered" evidence="1">
    <location>
        <begin position="15"/>
        <end position="34"/>
    </location>
</feature>
<name>A0A1C7M200_GRIFR</name>
<reference evidence="2 3" key="1">
    <citation type="submission" date="2016-03" db="EMBL/GenBank/DDBJ databases">
        <title>Whole genome sequencing of Grifola frondosa 9006-11.</title>
        <authorList>
            <person name="Min B."/>
            <person name="Park H."/>
            <person name="Kim J.-G."/>
            <person name="Cho H."/>
            <person name="Oh Y.-L."/>
            <person name="Kong W.-S."/>
            <person name="Choi I.-G."/>
        </authorList>
    </citation>
    <scope>NUCLEOTIDE SEQUENCE [LARGE SCALE GENOMIC DNA]</scope>
    <source>
        <strain evidence="2 3">9006-11</strain>
    </source>
</reference>
<dbReference type="EMBL" id="LUGG01000014">
    <property type="protein sequence ID" value="OBZ70487.1"/>
    <property type="molecule type" value="Genomic_DNA"/>
</dbReference>
<sequence>MQHMPDAPALSLSDIMHTMSPSPAPQPLPPEPSYMPNTHFSLSLDSTLINHAPIMHHTQSRPRSTSPEPFDHSEIESMRARIHQLGLAPSDPTTSQVNPRECELATMVLRLTSHLLLQPSPAQLASQAETIANLTLQRNLLLHEKEEEHARWAVEREGWDRTAEALLARRRATRDPAEKDHDTERQVARLADDNRILRYKLAEVTDRMSSLQSELSRLRPFLAMQPTLLHEAELWRGHTPPPVTQRPEGDIKDRPADVKGKGKRKARREKEKVPKAEINVSIPAEIPAAVGEDVEMATNAPLVDAPDAPDVPPPAGVDLGAVVQPPSDSQPPDAQLPSQAAESGDIPAPVPEPAPEPAPAPPVKPERRKREKDADREREKERKLRHKQLLEDKAVPILSDARAEFILVAARKLGRVRAGIIAGFIKEREREAEKERERERELQREKEDPEVARMRRVGLRPRPAPDADGAGPSTQFIAYHGPVAPTPAPTTRRGSARRIAGSPFSAPGVTLMRGPPLPSHLHPSHQPYPPGQGHHAMIPHPGIIYVNALPGMPGGSGPQGGPMPVLVPIPPGAWPVPGTPTNVKSQPQPQPQPQPQSQVGTPARGGTTEDKAGPTTPMDSLVSAARTLMVDEDYDGDGDGGGAGADEDDTDVEESPAKRAGTRRRGAAATAESPLPKRRRVVTADGTTAAASSSTVASGAKTGKGAKDAVQEKGKGKARGKGRRRKYQARVQGVRQRRQSAMLRLVLLHSYQAAQEQERRPSVDPGSRRESVEPEKRHSFATSASFDGVFGAVPLAEPPRRRSDSLSSVSGRSKGKERADNSVLPSVDVPPPPPAATQSPFSSPPPSVPPSLTPPHGPDPQPKPLPTRGVGPGPSMRRPPSAPPPSSGTNGTSMGAWYTVPRSQPVSGPVLLQELTSKPSDAPDQELDSADEDAEGSIVDPEPEPEPSTPPNTRGGLRTVSEEPSPRTKIWRRNGTPPSYLASNGLQGTPAEDHGVVRPIPVQVPRVREIEVIPVQKVRSGENGSNPPEVHGSSSLLQASAPRVDAVKIRALNSGQDPQVTTGRPENR</sequence>
<feature type="region of interest" description="Disordered" evidence="1">
    <location>
        <begin position="555"/>
        <end position="736"/>
    </location>
</feature>
<feature type="region of interest" description="Disordered" evidence="1">
    <location>
        <begin position="236"/>
        <end position="274"/>
    </location>
</feature>
<feature type="compositionally biased region" description="Basic and acidic residues" evidence="1">
    <location>
        <begin position="247"/>
        <end position="260"/>
    </location>
</feature>
<comment type="caution">
    <text evidence="2">The sequence shown here is derived from an EMBL/GenBank/DDBJ whole genome shotgun (WGS) entry which is preliminary data.</text>
</comment>
<feature type="compositionally biased region" description="Pro residues" evidence="1">
    <location>
        <begin position="565"/>
        <end position="578"/>
    </location>
</feature>
<dbReference type="OrthoDB" id="2143914at2759"/>
<evidence type="ECO:0000256" key="1">
    <source>
        <dbReference type="SAM" id="MobiDB-lite"/>
    </source>
</evidence>
<dbReference type="Proteomes" id="UP000092993">
    <property type="component" value="Unassembled WGS sequence"/>
</dbReference>
<protein>
    <submittedName>
        <fullName evidence="2">Uncharacterized protein</fullName>
    </submittedName>
</protein>
<feature type="compositionally biased region" description="Basic and acidic residues" evidence="1">
    <location>
        <begin position="756"/>
        <end position="778"/>
    </location>
</feature>
<evidence type="ECO:0000313" key="3">
    <source>
        <dbReference type="Proteomes" id="UP000092993"/>
    </source>
</evidence>
<feature type="region of interest" description="Disordered" evidence="1">
    <location>
        <begin position="429"/>
        <end position="449"/>
    </location>
</feature>
<feature type="compositionally biased region" description="Low complexity" evidence="1">
    <location>
        <begin position="683"/>
        <end position="703"/>
    </location>
</feature>
<feature type="region of interest" description="Disordered" evidence="1">
    <location>
        <begin position="751"/>
        <end position="1000"/>
    </location>
</feature>
<keyword evidence="3" id="KW-1185">Reference proteome</keyword>
<gene>
    <name evidence="2" type="ORF">A0H81_09744</name>
</gene>
<feature type="compositionally biased region" description="Low complexity" evidence="1">
    <location>
        <begin position="316"/>
        <end position="341"/>
    </location>
</feature>